<organism evidence="2">
    <name type="scientific">Anguilla anguilla</name>
    <name type="common">European freshwater eel</name>
    <name type="synonym">Muraena anguilla</name>
    <dbReference type="NCBI Taxonomy" id="7936"/>
    <lineage>
        <taxon>Eukaryota</taxon>
        <taxon>Metazoa</taxon>
        <taxon>Chordata</taxon>
        <taxon>Craniata</taxon>
        <taxon>Vertebrata</taxon>
        <taxon>Euteleostomi</taxon>
        <taxon>Actinopterygii</taxon>
        <taxon>Neopterygii</taxon>
        <taxon>Teleostei</taxon>
        <taxon>Anguilliformes</taxon>
        <taxon>Anguillidae</taxon>
        <taxon>Anguilla</taxon>
    </lineage>
</organism>
<protein>
    <submittedName>
        <fullName evidence="2">Uncharacterized protein</fullName>
    </submittedName>
</protein>
<sequence>MSAEIRSSSRSTPRGEAPRFSCVPTSAVPCQVRI</sequence>
<dbReference type="EMBL" id="GBXM01037323">
    <property type="protein sequence ID" value="JAH71254.1"/>
    <property type="molecule type" value="Transcribed_RNA"/>
</dbReference>
<feature type="region of interest" description="Disordered" evidence="1">
    <location>
        <begin position="1"/>
        <end position="22"/>
    </location>
</feature>
<reference evidence="2" key="2">
    <citation type="journal article" date="2015" name="Fish Shellfish Immunol.">
        <title>Early steps in the European eel (Anguilla anguilla)-Vibrio vulnificus interaction in the gills: Role of the RtxA13 toxin.</title>
        <authorList>
            <person name="Callol A."/>
            <person name="Pajuelo D."/>
            <person name="Ebbesson L."/>
            <person name="Teles M."/>
            <person name="MacKenzie S."/>
            <person name="Amaro C."/>
        </authorList>
    </citation>
    <scope>NUCLEOTIDE SEQUENCE</scope>
</reference>
<evidence type="ECO:0000256" key="1">
    <source>
        <dbReference type="SAM" id="MobiDB-lite"/>
    </source>
</evidence>
<name>A0A0E9UZH8_ANGAN</name>
<evidence type="ECO:0000313" key="2">
    <source>
        <dbReference type="EMBL" id="JAH71254.1"/>
    </source>
</evidence>
<reference evidence="2" key="1">
    <citation type="submission" date="2014-11" db="EMBL/GenBank/DDBJ databases">
        <authorList>
            <person name="Amaro Gonzalez C."/>
        </authorList>
    </citation>
    <scope>NUCLEOTIDE SEQUENCE</scope>
</reference>
<accession>A0A0E9UZH8</accession>
<proteinExistence type="predicted"/>
<dbReference type="AlphaFoldDB" id="A0A0E9UZH8"/>
<feature type="compositionally biased region" description="Polar residues" evidence="1">
    <location>
        <begin position="1"/>
        <end position="12"/>
    </location>
</feature>